<protein>
    <submittedName>
        <fullName evidence="1">Uncharacterized protein</fullName>
    </submittedName>
</protein>
<dbReference type="AlphaFoldDB" id="A0A0L0W1I3"/>
<evidence type="ECO:0000313" key="2">
    <source>
        <dbReference type="Proteomes" id="UP000054564"/>
    </source>
</evidence>
<dbReference type="Proteomes" id="UP000054564">
    <property type="component" value="Unassembled WGS sequence"/>
</dbReference>
<gene>
    <name evidence="1" type="ORF">PSTG_01618</name>
</gene>
<keyword evidence="2" id="KW-1185">Reference proteome</keyword>
<dbReference type="EMBL" id="AJIL01000008">
    <property type="protein sequence ID" value="KNF05403.1"/>
    <property type="molecule type" value="Genomic_DNA"/>
</dbReference>
<sequence length="148" mass="17080">MPALFPELLKVKPQRASKMEPTPFMAVVKLMRLQQRFERALQSKEYQEILRKESKKDSYLTTQARVITLKQLIERGSNLESPVHHPRICLLRKSYDYAPLELLGTLPCPSPNTQGQLLTRPQRLCCVAEDVDRLKRLIAELDLACHLT</sequence>
<evidence type="ECO:0000313" key="1">
    <source>
        <dbReference type="EMBL" id="KNF05403.1"/>
    </source>
</evidence>
<organism evidence="1 2">
    <name type="scientific">Puccinia striiformis f. sp. tritici PST-78</name>
    <dbReference type="NCBI Taxonomy" id="1165861"/>
    <lineage>
        <taxon>Eukaryota</taxon>
        <taxon>Fungi</taxon>
        <taxon>Dikarya</taxon>
        <taxon>Basidiomycota</taxon>
        <taxon>Pucciniomycotina</taxon>
        <taxon>Pucciniomycetes</taxon>
        <taxon>Pucciniales</taxon>
        <taxon>Pucciniaceae</taxon>
        <taxon>Puccinia</taxon>
    </lineage>
</organism>
<accession>A0A0L0W1I3</accession>
<name>A0A0L0W1I3_9BASI</name>
<dbReference type="OrthoDB" id="2495276at2759"/>
<proteinExistence type="predicted"/>
<comment type="caution">
    <text evidence="1">The sequence shown here is derived from an EMBL/GenBank/DDBJ whole genome shotgun (WGS) entry which is preliminary data.</text>
</comment>
<reference evidence="2" key="1">
    <citation type="submission" date="2014-03" db="EMBL/GenBank/DDBJ databases">
        <title>The Genome Sequence of Puccinia striiformis f. sp. tritici PST-78.</title>
        <authorList>
            <consortium name="The Broad Institute Genome Sequencing Platform"/>
            <person name="Cuomo C."/>
            <person name="Hulbert S."/>
            <person name="Chen X."/>
            <person name="Walker B."/>
            <person name="Young S.K."/>
            <person name="Zeng Q."/>
            <person name="Gargeya S."/>
            <person name="Fitzgerald M."/>
            <person name="Haas B."/>
            <person name="Abouelleil A."/>
            <person name="Alvarado L."/>
            <person name="Arachchi H.M."/>
            <person name="Berlin A.M."/>
            <person name="Chapman S.B."/>
            <person name="Goldberg J."/>
            <person name="Griggs A."/>
            <person name="Gujja S."/>
            <person name="Hansen M."/>
            <person name="Howarth C."/>
            <person name="Imamovic A."/>
            <person name="Larimer J."/>
            <person name="McCowan C."/>
            <person name="Montmayeur A."/>
            <person name="Murphy C."/>
            <person name="Neiman D."/>
            <person name="Pearson M."/>
            <person name="Priest M."/>
            <person name="Roberts A."/>
            <person name="Saif S."/>
            <person name="Shea T."/>
            <person name="Sisk P."/>
            <person name="Sykes S."/>
            <person name="Wortman J."/>
            <person name="Nusbaum C."/>
            <person name="Birren B."/>
        </authorList>
    </citation>
    <scope>NUCLEOTIDE SEQUENCE [LARGE SCALE GENOMIC DNA]</scope>
    <source>
        <strain evidence="2">race PST-78</strain>
    </source>
</reference>